<evidence type="ECO:0000256" key="2">
    <source>
        <dbReference type="ARBA" id="ARBA00022679"/>
    </source>
</evidence>
<gene>
    <name evidence="9" type="ORF">AGOR_G00244370</name>
</gene>
<comment type="similarity">
    <text evidence="5">Belongs to the TDD superfamily. DTWD2 family.</text>
</comment>
<comment type="caution">
    <text evidence="9">The sequence shown here is derived from an EMBL/GenBank/DDBJ whole genome shotgun (WGS) entry which is preliminary data.</text>
</comment>
<dbReference type="PANTHER" id="PTHR21392">
    <property type="entry name" value="TRNA-URIDINE AMINOCARBOXYPROPYLTRANSFERASE 2"/>
    <property type="match status" value="1"/>
</dbReference>
<accession>A0A8T3CAG3</accession>
<evidence type="ECO:0000256" key="3">
    <source>
        <dbReference type="ARBA" id="ARBA00022691"/>
    </source>
</evidence>
<feature type="region of interest" description="Disordered" evidence="7">
    <location>
        <begin position="13"/>
        <end position="44"/>
    </location>
</feature>
<reference evidence="9" key="1">
    <citation type="submission" date="2021-01" db="EMBL/GenBank/DDBJ databases">
        <authorList>
            <person name="Zahm M."/>
            <person name="Roques C."/>
            <person name="Cabau C."/>
            <person name="Klopp C."/>
            <person name="Donnadieu C."/>
            <person name="Jouanno E."/>
            <person name="Lampietro C."/>
            <person name="Louis A."/>
            <person name="Herpin A."/>
            <person name="Echchiki A."/>
            <person name="Berthelot C."/>
            <person name="Parey E."/>
            <person name="Roest-Crollius H."/>
            <person name="Braasch I."/>
            <person name="Postlethwait J."/>
            <person name="Bobe J."/>
            <person name="Montfort J."/>
            <person name="Bouchez O."/>
            <person name="Begum T."/>
            <person name="Mejri S."/>
            <person name="Adams A."/>
            <person name="Chen W.-J."/>
            <person name="Guiguen Y."/>
        </authorList>
    </citation>
    <scope>NUCLEOTIDE SEQUENCE</scope>
    <source>
        <tissue evidence="9">Blood</tissue>
    </source>
</reference>
<dbReference type="PANTHER" id="PTHR21392:SF0">
    <property type="entry name" value="TRNA-URIDINE AMINOCARBOXYPROPYLTRANSFERASE 2"/>
    <property type="match status" value="1"/>
</dbReference>
<keyword evidence="3" id="KW-0949">S-adenosyl-L-methionine</keyword>
<comment type="catalytic activity">
    <reaction evidence="6">
        <text>a uridine in tRNA + S-adenosyl-L-methionine = a 3-[(3S)-3-amino-3-carboxypropyl]uridine in tRNA + S-methyl-5'-thioadenosine + H(+)</text>
        <dbReference type="Rhea" id="RHEA:62432"/>
        <dbReference type="Rhea" id="RHEA-COMP:13339"/>
        <dbReference type="Rhea" id="RHEA-COMP:16092"/>
        <dbReference type="ChEBI" id="CHEBI:15378"/>
        <dbReference type="ChEBI" id="CHEBI:17509"/>
        <dbReference type="ChEBI" id="CHEBI:59789"/>
        <dbReference type="ChEBI" id="CHEBI:65315"/>
        <dbReference type="ChEBI" id="CHEBI:82930"/>
        <dbReference type="EC" id="2.5.1.25"/>
    </reaction>
</comment>
<dbReference type="AlphaFoldDB" id="A0A8T3CAG3"/>
<keyword evidence="10" id="KW-1185">Reference proteome</keyword>
<keyword evidence="4" id="KW-0819">tRNA processing</keyword>
<evidence type="ECO:0000256" key="7">
    <source>
        <dbReference type="SAM" id="MobiDB-lite"/>
    </source>
</evidence>
<evidence type="ECO:0000313" key="10">
    <source>
        <dbReference type="Proteomes" id="UP000829720"/>
    </source>
</evidence>
<proteinExistence type="inferred from homology"/>
<evidence type="ECO:0000256" key="6">
    <source>
        <dbReference type="ARBA" id="ARBA00048718"/>
    </source>
</evidence>
<organism evidence="9 10">
    <name type="scientific">Albula goreensis</name>
    <dbReference type="NCBI Taxonomy" id="1534307"/>
    <lineage>
        <taxon>Eukaryota</taxon>
        <taxon>Metazoa</taxon>
        <taxon>Chordata</taxon>
        <taxon>Craniata</taxon>
        <taxon>Vertebrata</taxon>
        <taxon>Euteleostomi</taxon>
        <taxon>Actinopterygii</taxon>
        <taxon>Neopterygii</taxon>
        <taxon>Teleostei</taxon>
        <taxon>Albuliformes</taxon>
        <taxon>Albulidae</taxon>
        <taxon>Albula</taxon>
    </lineage>
</organism>
<dbReference type="EMBL" id="JAERUA010000025">
    <property type="protein sequence ID" value="KAI1881913.1"/>
    <property type="molecule type" value="Genomic_DNA"/>
</dbReference>
<name>A0A8T3CAG3_9TELE</name>
<dbReference type="Pfam" id="PF03942">
    <property type="entry name" value="DTW"/>
    <property type="match status" value="1"/>
</dbReference>
<dbReference type="GO" id="GO:0016432">
    <property type="term" value="F:tRNA-uridine aminocarboxypropyltransferase activity"/>
    <property type="evidence" value="ECO:0007669"/>
    <property type="project" value="UniProtKB-EC"/>
</dbReference>
<dbReference type="EC" id="2.5.1.25" evidence="1"/>
<feature type="domain" description="DTW" evidence="8">
    <location>
        <begin position="56"/>
        <end position="251"/>
    </location>
</feature>
<dbReference type="GO" id="GO:0008033">
    <property type="term" value="P:tRNA processing"/>
    <property type="evidence" value="ECO:0007669"/>
    <property type="project" value="UniProtKB-KW"/>
</dbReference>
<dbReference type="InterPro" id="IPR039262">
    <property type="entry name" value="DTWD2/TAPT"/>
</dbReference>
<dbReference type="Proteomes" id="UP000829720">
    <property type="component" value="Unassembled WGS sequence"/>
</dbReference>
<dbReference type="InterPro" id="IPR005636">
    <property type="entry name" value="DTW"/>
</dbReference>
<keyword evidence="2" id="KW-0808">Transferase</keyword>
<dbReference type="OrthoDB" id="408541at2759"/>
<evidence type="ECO:0000256" key="1">
    <source>
        <dbReference type="ARBA" id="ARBA00012386"/>
    </source>
</evidence>
<protein>
    <recommendedName>
        <fullName evidence="1">tRNA-uridine aminocarboxypropyltransferase</fullName>
        <ecNumber evidence="1">2.5.1.25</ecNumber>
    </recommendedName>
</protein>
<evidence type="ECO:0000256" key="5">
    <source>
        <dbReference type="ARBA" id="ARBA00034489"/>
    </source>
</evidence>
<sequence length="289" mass="32350">MDTQCGDLSAQSISNNYSTTAPPEPVHSTGAHRTEGDENAGGFGELTELPIEINERRPTCLCCGRPQKVCLCPFMPVRPLEVSTCLYIVQHPAEESRVLRTVPLLAACLPPEKCKVFVGRRFNEERNPELAAVCRDPKTLVLYPGSDAENLEDMKVDFSASVHNVLIIDGTWSQAKDMFHRNALFRLPKQVQLNSSISSQYVIRTQPTNTCLSTLECAAITLSIMEKNKAIEELLLRPLRALCSFQLQHGAQVHHSKEHLLRNGIYDKPMPTNKRKIKRMEQLVSNSTL</sequence>
<evidence type="ECO:0000259" key="8">
    <source>
        <dbReference type="SMART" id="SM01144"/>
    </source>
</evidence>
<evidence type="ECO:0000313" key="9">
    <source>
        <dbReference type="EMBL" id="KAI1881913.1"/>
    </source>
</evidence>
<dbReference type="SMART" id="SM01144">
    <property type="entry name" value="DTW"/>
    <property type="match status" value="1"/>
</dbReference>
<evidence type="ECO:0000256" key="4">
    <source>
        <dbReference type="ARBA" id="ARBA00022694"/>
    </source>
</evidence>